<dbReference type="Pfam" id="PF03147">
    <property type="entry name" value="FDX-ACB"/>
    <property type="match status" value="1"/>
</dbReference>
<dbReference type="NCBIfam" id="TIGR00469">
    <property type="entry name" value="pheS_mito"/>
    <property type="match status" value="1"/>
</dbReference>
<dbReference type="AlphaFoldDB" id="A0A316UV61"/>
<dbReference type="InterPro" id="IPR004530">
    <property type="entry name" value="Phe-tRNA-synth_IIc_mito"/>
</dbReference>
<gene>
    <name evidence="15" type="ORF">BDZ90DRAFT_246197</name>
</gene>
<keyword evidence="9" id="KW-0496">Mitochondrion</keyword>
<dbReference type="OrthoDB" id="4457at2759"/>
<dbReference type="EC" id="6.1.1.20" evidence="3"/>
<organism evidence="15 16">
    <name type="scientific">Jaminaea rosea</name>
    <dbReference type="NCBI Taxonomy" id="1569628"/>
    <lineage>
        <taxon>Eukaryota</taxon>
        <taxon>Fungi</taxon>
        <taxon>Dikarya</taxon>
        <taxon>Basidiomycota</taxon>
        <taxon>Ustilaginomycotina</taxon>
        <taxon>Exobasidiomycetes</taxon>
        <taxon>Microstromatales</taxon>
        <taxon>Microstromatales incertae sedis</taxon>
        <taxon>Jaminaea</taxon>
    </lineage>
</organism>
<evidence type="ECO:0000256" key="3">
    <source>
        <dbReference type="ARBA" id="ARBA00012814"/>
    </source>
</evidence>
<keyword evidence="8" id="KW-0809">Transit peptide</keyword>
<comment type="subcellular location">
    <subcellularLocation>
        <location evidence="1">Mitochondrion matrix</location>
    </subcellularLocation>
</comment>
<evidence type="ECO:0000256" key="10">
    <source>
        <dbReference type="ARBA" id="ARBA00023146"/>
    </source>
</evidence>
<dbReference type="PANTHER" id="PTHR11538">
    <property type="entry name" value="PHENYLALANYL-TRNA SYNTHETASE"/>
    <property type="match status" value="1"/>
</dbReference>
<dbReference type="InterPro" id="IPR045864">
    <property type="entry name" value="aa-tRNA-synth_II/BPL/LPL"/>
</dbReference>
<evidence type="ECO:0000256" key="1">
    <source>
        <dbReference type="ARBA" id="ARBA00004305"/>
    </source>
</evidence>
<dbReference type="InterPro" id="IPR005121">
    <property type="entry name" value="Fdx_antiC-bd"/>
</dbReference>
<feature type="domain" description="Aminoacyl-transfer RNA synthetases class-II family profile" evidence="13">
    <location>
        <begin position="93"/>
        <end position="354"/>
    </location>
</feature>
<dbReference type="GO" id="GO:0000049">
    <property type="term" value="F:tRNA binding"/>
    <property type="evidence" value="ECO:0007669"/>
    <property type="project" value="InterPro"/>
</dbReference>
<keyword evidence="10 15" id="KW-0030">Aminoacyl-tRNA synthetase</keyword>
<dbReference type="InterPro" id="IPR002319">
    <property type="entry name" value="Phenylalanyl-tRNA_Synthase"/>
</dbReference>
<dbReference type="Gene3D" id="3.30.930.10">
    <property type="entry name" value="Bira Bifunctional Protein, Domain 2"/>
    <property type="match status" value="1"/>
</dbReference>
<dbReference type="SUPFAM" id="SSF54991">
    <property type="entry name" value="Anticodon-binding domain of PheRS"/>
    <property type="match status" value="1"/>
</dbReference>
<evidence type="ECO:0000256" key="6">
    <source>
        <dbReference type="ARBA" id="ARBA00022840"/>
    </source>
</evidence>
<evidence type="ECO:0000256" key="9">
    <source>
        <dbReference type="ARBA" id="ARBA00023128"/>
    </source>
</evidence>
<dbReference type="STRING" id="1569628.A0A316UV61"/>
<keyword evidence="6" id="KW-0067">ATP-binding</keyword>
<evidence type="ECO:0000256" key="12">
    <source>
        <dbReference type="ARBA" id="ARBA00049255"/>
    </source>
</evidence>
<dbReference type="GO" id="GO:0004826">
    <property type="term" value="F:phenylalanine-tRNA ligase activity"/>
    <property type="evidence" value="ECO:0007669"/>
    <property type="project" value="UniProtKB-EC"/>
</dbReference>
<dbReference type="FunFam" id="3.30.70.380:FF:000002">
    <property type="entry name" value="phenylalanine--tRNA ligase, mitochondrial"/>
    <property type="match status" value="1"/>
</dbReference>
<accession>A0A316UV61</accession>
<evidence type="ECO:0000256" key="8">
    <source>
        <dbReference type="ARBA" id="ARBA00022946"/>
    </source>
</evidence>
<protein>
    <recommendedName>
        <fullName evidence="3">phenylalanine--tRNA ligase</fullName>
        <ecNumber evidence="3">6.1.1.20</ecNumber>
    </recommendedName>
    <alternativeName>
        <fullName evidence="11">Phenylalanyl-tRNA synthetase</fullName>
    </alternativeName>
</protein>
<evidence type="ECO:0000256" key="4">
    <source>
        <dbReference type="ARBA" id="ARBA00022598"/>
    </source>
</evidence>
<dbReference type="InterPro" id="IPR006195">
    <property type="entry name" value="aa-tRNA-synth_II"/>
</dbReference>
<evidence type="ECO:0000313" key="15">
    <source>
        <dbReference type="EMBL" id="PWN27803.1"/>
    </source>
</evidence>
<dbReference type="InterPro" id="IPR036690">
    <property type="entry name" value="Fdx_antiC-bd_sf"/>
</dbReference>
<evidence type="ECO:0000256" key="11">
    <source>
        <dbReference type="ARBA" id="ARBA00031194"/>
    </source>
</evidence>
<dbReference type="PROSITE" id="PS50862">
    <property type="entry name" value="AA_TRNA_LIGASE_II"/>
    <property type="match status" value="1"/>
</dbReference>
<dbReference type="EMBL" id="KZ819667">
    <property type="protein sequence ID" value="PWN27803.1"/>
    <property type="molecule type" value="Genomic_DNA"/>
</dbReference>
<dbReference type="Pfam" id="PF01409">
    <property type="entry name" value="tRNA-synt_2d"/>
    <property type="match status" value="2"/>
</dbReference>
<dbReference type="GO" id="GO:0005524">
    <property type="term" value="F:ATP binding"/>
    <property type="evidence" value="ECO:0007669"/>
    <property type="project" value="UniProtKB-KW"/>
</dbReference>
<dbReference type="SMART" id="SM00896">
    <property type="entry name" value="FDX-ACB"/>
    <property type="match status" value="1"/>
</dbReference>
<keyword evidence="16" id="KW-1185">Reference proteome</keyword>
<dbReference type="PANTHER" id="PTHR11538:SF41">
    <property type="entry name" value="PHENYLALANINE--TRNA LIGASE, MITOCHONDRIAL"/>
    <property type="match status" value="1"/>
</dbReference>
<comment type="catalytic activity">
    <reaction evidence="12">
        <text>tRNA(Phe) + L-phenylalanine + ATP = L-phenylalanyl-tRNA(Phe) + AMP + diphosphate + H(+)</text>
        <dbReference type="Rhea" id="RHEA:19413"/>
        <dbReference type="Rhea" id="RHEA-COMP:9668"/>
        <dbReference type="Rhea" id="RHEA-COMP:9699"/>
        <dbReference type="ChEBI" id="CHEBI:15378"/>
        <dbReference type="ChEBI" id="CHEBI:30616"/>
        <dbReference type="ChEBI" id="CHEBI:33019"/>
        <dbReference type="ChEBI" id="CHEBI:58095"/>
        <dbReference type="ChEBI" id="CHEBI:78442"/>
        <dbReference type="ChEBI" id="CHEBI:78531"/>
        <dbReference type="ChEBI" id="CHEBI:456215"/>
        <dbReference type="EC" id="6.1.1.20"/>
    </reaction>
</comment>
<comment type="similarity">
    <text evidence="2">Belongs to the class-II aminoacyl-tRNA synthetase family.</text>
</comment>
<reference evidence="15 16" key="1">
    <citation type="journal article" date="2018" name="Mol. Biol. Evol.">
        <title>Broad Genomic Sampling Reveals a Smut Pathogenic Ancestry of the Fungal Clade Ustilaginomycotina.</title>
        <authorList>
            <person name="Kijpornyongpan T."/>
            <person name="Mondo S.J."/>
            <person name="Barry K."/>
            <person name="Sandor L."/>
            <person name="Lee J."/>
            <person name="Lipzen A."/>
            <person name="Pangilinan J."/>
            <person name="LaButti K."/>
            <person name="Hainaut M."/>
            <person name="Henrissat B."/>
            <person name="Grigoriev I.V."/>
            <person name="Spatafora J.W."/>
            <person name="Aime M.C."/>
        </authorList>
    </citation>
    <scope>NUCLEOTIDE SEQUENCE [LARGE SCALE GENOMIC DNA]</scope>
    <source>
        <strain evidence="15 16">MCA 5214</strain>
    </source>
</reference>
<dbReference type="Gene3D" id="3.30.70.380">
    <property type="entry name" value="Ferrodoxin-fold anticodon-binding domain"/>
    <property type="match status" value="1"/>
</dbReference>
<evidence type="ECO:0000259" key="14">
    <source>
        <dbReference type="PROSITE" id="PS51447"/>
    </source>
</evidence>
<dbReference type="GeneID" id="37029362"/>
<keyword evidence="5" id="KW-0547">Nucleotide-binding</keyword>
<dbReference type="GO" id="GO:0006432">
    <property type="term" value="P:phenylalanyl-tRNA aminoacylation"/>
    <property type="evidence" value="ECO:0007669"/>
    <property type="project" value="InterPro"/>
</dbReference>
<evidence type="ECO:0000256" key="7">
    <source>
        <dbReference type="ARBA" id="ARBA00022917"/>
    </source>
</evidence>
<sequence length="497" mass="55465">MARTSRLPLHIPTLALADTVPAWNRHQALFPPAEVSLQSYPRDSHSNVPPSLIPRLSPTPVLPYTPHHPLELLRTHIESHLSPAGIEPVLPPSPVVTTKLNFDDLGFPADHPGRAKSDTYYLNKETCLRTHTSAHEVATFASGKDKWLMTADVYRRDEIDASHYPVFHQMEGASVWSVDKGDAFAPGGEVEKECEAMERDLAQASIEIEDKVSLDEAGGWQPSHQGDPAKLRAAELSLRHLKGTLNGLALSLFGPRHAASSSTGSDEPLRVRWIPATFPFTSPSYEVEVWYRGAWLEILGCGVVMQRTLDGAGEAGKGKLGWAFGLGLERIAMVLYSIPDIRLFWSRDERFLRQFRVAEEGQVGKLRGDVKGSAGGLSKKREKLITFEPFSRYPPCYKDVSFWTTSSKTSWHENDLMELIREETSPSSVEATTASDGSLVESVSLIDSFVHPKTGRESRCYRLNYRSMERSLSNAEVNEVHERVVERMKRDLGIEVR</sequence>
<evidence type="ECO:0000313" key="16">
    <source>
        <dbReference type="Proteomes" id="UP000245884"/>
    </source>
</evidence>
<name>A0A316UV61_9BASI</name>
<keyword evidence="4" id="KW-0436">Ligase</keyword>
<evidence type="ECO:0000256" key="2">
    <source>
        <dbReference type="ARBA" id="ARBA00008226"/>
    </source>
</evidence>
<evidence type="ECO:0000259" key="13">
    <source>
        <dbReference type="PROSITE" id="PS50862"/>
    </source>
</evidence>
<evidence type="ECO:0000256" key="5">
    <source>
        <dbReference type="ARBA" id="ARBA00022741"/>
    </source>
</evidence>
<dbReference type="SUPFAM" id="SSF55681">
    <property type="entry name" value="Class II aaRS and biotin synthetases"/>
    <property type="match status" value="1"/>
</dbReference>
<dbReference type="PROSITE" id="PS51447">
    <property type="entry name" value="FDX_ACB"/>
    <property type="match status" value="1"/>
</dbReference>
<proteinExistence type="inferred from homology"/>
<dbReference type="GO" id="GO:0005759">
    <property type="term" value="C:mitochondrial matrix"/>
    <property type="evidence" value="ECO:0007669"/>
    <property type="project" value="UniProtKB-SubCell"/>
</dbReference>
<dbReference type="CDD" id="cd00496">
    <property type="entry name" value="PheRS_alpha_core"/>
    <property type="match status" value="1"/>
</dbReference>
<dbReference type="RefSeq" id="XP_025362415.1">
    <property type="nucleotide sequence ID" value="XM_025507539.1"/>
</dbReference>
<keyword evidence="7" id="KW-0648">Protein biosynthesis</keyword>
<dbReference type="Proteomes" id="UP000245884">
    <property type="component" value="Unassembled WGS sequence"/>
</dbReference>
<feature type="domain" description="FDX-ACB" evidence="14">
    <location>
        <begin position="391"/>
        <end position="497"/>
    </location>
</feature>